<dbReference type="RefSeq" id="WP_034642261.1">
    <property type="nucleotide sequence ID" value="NZ_CBCSJC010000034.1"/>
</dbReference>
<evidence type="ECO:0000259" key="8">
    <source>
        <dbReference type="PROSITE" id="PS50893"/>
    </source>
</evidence>
<dbReference type="InterPro" id="IPR039421">
    <property type="entry name" value="Type_1_exporter"/>
</dbReference>
<dbReference type="SMART" id="SM00382">
    <property type="entry name" value="AAA"/>
    <property type="match status" value="1"/>
</dbReference>
<evidence type="ECO:0000256" key="7">
    <source>
        <dbReference type="SAM" id="Phobius"/>
    </source>
</evidence>
<dbReference type="SUPFAM" id="SSF90123">
    <property type="entry name" value="ABC transporter transmembrane region"/>
    <property type="match status" value="1"/>
</dbReference>
<reference evidence="10 11" key="1">
    <citation type="submission" date="2014-06" db="EMBL/GenBank/DDBJ databases">
        <title>Draft genome sequence of Bacillus manliponensis JCM 15802 (MCCC 1A00708).</title>
        <authorList>
            <person name="Lai Q."/>
            <person name="Liu Y."/>
            <person name="Shao Z."/>
        </authorList>
    </citation>
    <scope>NUCLEOTIDE SEQUENCE [LARGE SCALE GENOMIC DNA]</scope>
    <source>
        <strain evidence="10 11">JCM 15802</strain>
    </source>
</reference>
<dbReference type="Gene3D" id="1.20.1560.10">
    <property type="entry name" value="ABC transporter type 1, transmembrane domain"/>
    <property type="match status" value="1"/>
</dbReference>
<feature type="transmembrane region" description="Helical" evidence="7">
    <location>
        <begin position="55"/>
        <end position="80"/>
    </location>
</feature>
<dbReference type="GO" id="GO:0005886">
    <property type="term" value="C:plasma membrane"/>
    <property type="evidence" value="ECO:0007669"/>
    <property type="project" value="UniProtKB-SubCell"/>
</dbReference>
<dbReference type="PROSITE" id="PS00211">
    <property type="entry name" value="ABC_TRANSPORTER_1"/>
    <property type="match status" value="1"/>
</dbReference>
<dbReference type="GO" id="GO:0015421">
    <property type="term" value="F:ABC-type oligopeptide transporter activity"/>
    <property type="evidence" value="ECO:0007669"/>
    <property type="project" value="TreeGrafter"/>
</dbReference>
<dbReference type="InterPro" id="IPR027417">
    <property type="entry name" value="P-loop_NTPase"/>
</dbReference>
<evidence type="ECO:0008006" key="12">
    <source>
        <dbReference type="Google" id="ProtNLM"/>
    </source>
</evidence>
<feature type="transmembrane region" description="Helical" evidence="7">
    <location>
        <begin position="235"/>
        <end position="261"/>
    </location>
</feature>
<dbReference type="GO" id="GO:0016887">
    <property type="term" value="F:ATP hydrolysis activity"/>
    <property type="evidence" value="ECO:0007669"/>
    <property type="project" value="InterPro"/>
</dbReference>
<dbReference type="InterPro" id="IPR036640">
    <property type="entry name" value="ABC1_TM_sf"/>
</dbReference>
<evidence type="ECO:0000256" key="4">
    <source>
        <dbReference type="ARBA" id="ARBA00022840"/>
    </source>
</evidence>
<accession>A0A073JUK7</accession>
<dbReference type="PROSITE" id="PS50893">
    <property type="entry name" value="ABC_TRANSPORTER_2"/>
    <property type="match status" value="1"/>
</dbReference>
<dbReference type="Proteomes" id="UP000027822">
    <property type="component" value="Unassembled WGS sequence"/>
</dbReference>
<dbReference type="CDD" id="cd03228">
    <property type="entry name" value="ABCC_MRP_Like"/>
    <property type="match status" value="1"/>
</dbReference>
<dbReference type="InterPro" id="IPR017871">
    <property type="entry name" value="ABC_transporter-like_CS"/>
</dbReference>
<dbReference type="CDD" id="cd07346">
    <property type="entry name" value="ABC_6TM_exporters"/>
    <property type="match status" value="1"/>
</dbReference>
<dbReference type="InterPro" id="IPR003593">
    <property type="entry name" value="AAA+_ATPase"/>
</dbReference>
<dbReference type="PANTHER" id="PTHR43394">
    <property type="entry name" value="ATP-DEPENDENT PERMEASE MDL1, MITOCHONDRIAL"/>
    <property type="match status" value="1"/>
</dbReference>
<evidence type="ECO:0000313" key="10">
    <source>
        <dbReference type="EMBL" id="KEK17907.1"/>
    </source>
</evidence>
<dbReference type="Pfam" id="PF00664">
    <property type="entry name" value="ABC_membrane"/>
    <property type="match status" value="1"/>
</dbReference>
<dbReference type="AlphaFoldDB" id="A0A073JUK7"/>
<dbReference type="eggNOG" id="COG1132">
    <property type="taxonomic scope" value="Bacteria"/>
</dbReference>
<dbReference type="OrthoDB" id="9778870at2"/>
<dbReference type="SUPFAM" id="SSF52540">
    <property type="entry name" value="P-loop containing nucleoside triphosphate hydrolases"/>
    <property type="match status" value="1"/>
</dbReference>
<evidence type="ECO:0000256" key="2">
    <source>
        <dbReference type="ARBA" id="ARBA00022692"/>
    </source>
</evidence>
<feature type="transmembrane region" description="Helical" evidence="7">
    <location>
        <begin position="14"/>
        <end position="35"/>
    </location>
</feature>
<keyword evidence="11" id="KW-1185">Reference proteome</keyword>
<comment type="subcellular location">
    <subcellularLocation>
        <location evidence="1">Cell membrane</location>
        <topology evidence="1">Multi-pass membrane protein</topology>
    </subcellularLocation>
</comment>
<keyword evidence="6 7" id="KW-0472">Membrane</keyword>
<sequence>MNTLRNIFLYKKRFLILIIILIVFTTISSLPIPYFSKYIIDDVLLEGNTSLLYKILFLTFLIVTIQLSVGIIVSYLTSLYSQNIVKNIRLNLHKKVLKSQSKELLSLDPDHFKTVIFDDSDILGHGVQEIFLSVLSNSLVLILYFLVLLNINIHLALISILTLPIFFVTFHLFRRKIQSLSMSVQTNKDEMFSTLSENISGKKFIQSRENLNSRIFIFERHLENLKKSTIKLVSINSFLGISLSLISLIGPFGILLFGVILVKNNTLTIGELMAFYSYAALIYPPLMELIGIYPKLHVLYAPISRIKNILEIEETYEDCVLAIENNYMNKPIIIVENVTYSTPSGRLIFKDINLSIQKGERVLLKGDNGSGKTTLFEMIIGLKRSYNGNIEILGQNINNLSTQEICKAVAYVPQETFFFKGSILYNLTLGVSNVELDRTNEMIKAFKLEDFVNSLDDKINTEIDKVITNLSSGQIQKIKLIRSLLQNPKILLIDEAFSNLDNESLISIMNYINEKFPDMTVIFINHNLSDTLEHFTNKIYNISSHSIN</sequence>
<evidence type="ECO:0000256" key="1">
    <source>
        <dbReference type="ARBA" id="ARBA00004651"/>
    </source>
</evidence>
<comment type="caution">
    <text evidence="10">The sequence shown here is derived from an EMBL/GenBank/DDBJ whole genome shotgun (WGS) entry which is preliminary data.</text>
</comment>
<dbReference type="PROSITE" id="PS50929">
    <property type="entry name" value="ABC_TM1F"/>
    <property type="match status" value="1"/>
</dbReference>
<evidence type="ECO:0000256" key="6">
    <source>
        <dbReference type="ARBA" id="ARBA00023136"/>
    </source>
</evidence>
<organism evidence="10 11">
    <name type="scientific">Bacillus manliponensis</name>
    <dbReference type="NCBI Taxonomy" id="574376"/>
    <lineage>
        <taxon>Bacteria</taxon>
        <taxon>Bacillati</taxon>
        <taxon>Bacillota</taxon>
        <taxon>Bacilli</taxon>
        <taxon>Bacillales</taxon>
        <taxon>Bacillaceae</taxon>
        <taxon>Bacillus</taxon>
        <taxon>Bacillus cereus group</taxon>
    </lineage>
</organism>
<evidence type="ECO:0000259" key="9">
    <source>
        <dbReference type="PROSITE" id="PS50929"/>
    </source>
</evidence>
<feature type="domain" description="ABC transporter" evidence="8">
    <location>
        <begin position="333"/>
        <end position="548"/>
    </location>
</feature>
<dbReference type="InterPro" id="IPR011527">
    <property type="entry name" value="ABC1_TM_dom"/>
</dbReference>
<dbReference type="PANTHER" id="PTHR43394:SF1">
    <property type="entry name" value="ATP-BINDING CASSETTE SUB-FAMILY B MEMBER 10, MITOCHONDRIAL"/>
    <property type="match status" value="1"/>
</dbReference>
<dbReference type="Pfam" id="PF00005">
    <property type="entry name" value="ABC_tran"/>
    <property type="match status" value="1"/>
</dbReference>
<keyword evidence="3" id="KW-0547">Nucleotide-binding</keyword>
<evidence type="ECO:0000256" key="3">
    <source>
        <dbReference type="ARBA" id="ARBA00022741"/>
    </source>
</evidence>
<dbReference type="STRING" id="574376.BAMA_10520"/>
<dbReference type="EMBL" id="JOTN01000020">
    <property type="protein sequence ID" value="KEK17907.1"/>
    <property type="molecule type" value="Genomic_DNA"/>
</dbReference>
<feature type="transmembrane region" description="Helical" evidence="7">
    <location>
        <begin position="130"/>
        <end position="147"/>
    </location>
</feature>
<dbReference type="InterPro" id="IPR003439">
    <property type="entry name" value="ABC_transporter-like_ATP-bd"/>
</dbReference>
<evidence type="ECO:0000256" key="5">
    <source>
        <dbReference type="ARBA" id="ARBA00022989"/>
    </source>
</evidence>
<dbReference type="GO" id="GO:0005524">
    <property type="term" value="F:ATP binding"/>
    <property type="evidence" value="ECO:0007669"/>
    <property type="project" value="UniProtKB-KW"/>
</dbReference>
<keyword evidence="2 7" id="KW-0812">Transmembrane</keyword>
<feature type="domain" description="ABC transmembrane type-1" evidence="9">
    <location>
        <begin position="16"/>
        <end position="296"/>
    </location>
</feature>
<name>A0A073JUK7_9BACI</name>
<keyword evidence="5 7" id="KW-1133">Transmembrane helix</keyword>
<dbReference type="Gene3D" id="3.40.50.300">
    <property type="entry name" value="P-loop containing nucleotide triphosphate hydrolases"/>
    <property type="match status" value="1"/>
</dbReference>
<gene>
    <name evidence="10" type="ORF">BAMA_10520</name>
</gene>
<proteinExistence type="predicted"/>
<keyword evidence="4" id="KW-0067">ATP-binding</keyword>
<protein>
    <recommendedName>
        <fullName evidence="12">ABC transporter ATP-binding protein</fullName>
    </recommendedName>
</protein>
<evidence type="ECO:0000313" key="11">
    <source>
        <dbReference type="Proteomes" id="UP000027822"/>
    </source>
</evidence>
<feature type="transmembrane region" description="Helical" evidence="7">
    <location>
        <begin position="153"/>
        <end position="173"/>
    </location>
</feature>